<organism evidence="3 4">
    <name type="scientific">Nitzschia inconspicua</name>
    <dbReference type="NCBI Taxonomy" id="303405"/>
    <lineage>
        <taxon>Eukaryota</taxon>
        <taxon>Sar</taxon>
        <taxon>Stramenopiles</taxon>
        <taxon>Ochrophyta</taxon>
        <taxon>Bacillariophyta</taxon>
        <taxon>Bacillariophyceae</taxon>
        <taxon>Bacillariophycidae</taxon>
        <taxon>Bacillariales</taxon>
        <taxon>Bacillariaceae</taxon>
        <taxon>Nitzschia</taxon>
    </lineage>
</organism>
<evidence type="ECO:0000256" key="2">
    <source>
        <dbReference type="SAM" id="Phobius"/>
    </source>
</evidence>
<sequence length="757" mass="85020">MDIVSLPVQRSSSYHSRYLILASLSALLAFSFHAGVNRRFSLMEDGLKAAVTIRYALEWDELMELEYHNEAYKDNQESIHHLLLAFEYAHQAHLLQENITRDQNDIKELEEDAQDEQKKADEDETEASMWAIRAFGDGRATVGAELTGIELAKRAQEENESGQKALQHANQTLNEGTEKLHQAQGALQLAEEAKNHTTLDKGLCRWMPLACSIVRGNPLPNSTYPANPTDMAIQANKDIQDALQQIQYAKKERDFGMELLVNASAHANLSTEILQDAEMFRAQANIDRAQANKYRTQEMEDERQFDEDEKTIRNDRIKIAVDKKRMYNYTNTSKSFLEMAMSDYNQFQQAVERYQASRERAIDMEKLLIQKTIEAKQHVSKAGWSALAACVAGACLLAIVSVQIVATFRYQRPLLWIVRGPPDSTHDLLYLVNHVFIFFLSMGYVGELLLDFGNERKLARAAIVILFSLTGAVFQVAMLHFLPHASKMLQSSSNLDWSTSRVLLREDIVKKGSLVTLVFACEMLLLWVNIGTVAFTGAYKLNNWWCWISVVALAGCYTFFVLKSNFFDRQVDMSEYLGVFDTVSVGSNPAGISSASGNMEEEKESLLARPSDQGAISPSARESVQDSVQGSIMSSTSSEICKSEPKLPSSSSMRSVPLGSADVSSYGTTDRTHLTILPEIRSSFVRSWTGELQKIQLLAEILVASWAVWIIRRDVAIIIKLSPLAKGIAWGRCPFWILNIFLLVALAIFAVSYNRKQ</sequence>
<evidence type="ECO:0000256" key="1">
    <source>
        <dbReference type="SAM" id="Coils"/>
    </source>
</evidence>
<keyword evidence="4" id="KW-1185">Reference proteome</keyword>
<feature type="transmembrane region" description="Helical" evidence="2">
    <location>
        <begin position="514"/>
        <end position="538"/>
    </location>
</feature>
<keyword evidence="1" id="KW-0175">Coiled coil</keyword>
<feature type="transmembrane region" description="Helical" evidence="2">
    <location>
        <begin position="384"/>
        <end position="408"/>
    </location>
</feature>
<comment type="caution">
    <text evidence="3">The sequence shown here is derived from an EMBL/GenBank/DDBJ whole genome shotgun (WGS) entry which is preliminary data.</text>
</comment>
<feature type="transmembrane region" description="Helical" evidence="2">
    <location>
        <begin position="428"/>
        <end position="446"/>
    </location>
</feature>
<dbReference type="OrthoDB" id="10623652at2759"/>
<proteinExistence type="predicted"/>
<feature type="coiled-coil region" evidence="1">
    <location>
        <begin position="152"/>
        <end position="193"/>
    </location>
</feature>
<dbReference type="EMBL" id="JAGRRH010000023">
    <property type="protein sequence ID" value="KAG7344310.1"/>
    <property type="molecule type" value="Genomic_DNA"/>
</dbReference>
<feature type="transmembrane region" description="Helical" evidence="2">
    <location>
        <begin position="458"/>
        <end position="482"/>
    </location>
</feature>
<protein>
    <submittedName>
        <fullName evidence="3">Uncharacterized protein</fullName>
    </submittedName>
</protein>
<evidence type="ECO:0000313" key="3">
    <source>
        <dbReference type="EMBL" id="KAG7344310.1"/>
    </source>
</evidence>
<keyword evidence="2" id="KW-0472">Membrane</keyword>
<accession>A0A9K3KJD4</accession>
<evidence type="ECO:0000313" key="4">
    <source>
        <dbReference type="Proteomes" id="UP000693970"/>
    </source>
</evidence>
<dbReference type="Proteomes" id="UP000693970">
    <property type="component" value="Unassembled WGS sequence"/>
</dbReference>
<feature type="transmembrane region" description="Helical" evidence="2">
    <location>
        <begin position="735"/>
        <end position="753"/>
    </location>
</feature>
<keyword evidence="2" id="KW-0812">Transmembrane</keyword>
<name>A0A9K3KJD4_9STRA</name>
<keyword evidence="2" id="KW-1133">Transmembrane helix</keyword>
<feature type="coiled-coil region" evidence="1">
    <location>
        <begin position="92"/>
        <end position="126"/>
    </location>
</feature>
<gene>
    <name evidence="3" type="ORF">IV203_022318</name>
</gene>
<reference evidence="3" key="2">
    <citation type="submission" date="2021-04" db="EMBL/GenBank/DDBJ databases">
        <authorList>
            <person name="Podell S."/>
        </authorList>
    </citation>
    <scope>NUCLEOTIDE SEQUENCE</scope>
    <source>
        <strain evidence="3">Hildebrandi</strain>
    </source>
</reference>
<feature type="transmembrane region" description="Helical" evidence="2">
    <location>
        <begin position="544"/>
        <end position="562"/>
    </location>
</feature>
<reference evidence="3" key="1">
    <citation type="journal article" date="2021" name="Sci. Rep.">
        <title>Diploid genomic architecture of Nitzschia inconspicua, an elite biomass production diatom.</title>
        <authorList>
            <person name="Oliver A."/>
            <person name="Podell S."/>
            <person name="Pinowska A."/>
            <person name="Traller J.C."/>
            <person name="Smith S.R."/>
            <person name="McClure R."/>
            <person name="Beliaev A."/>
            <person name="Bohutskyi P."/>
            <person name="Hill E.A."/>
            <person name="Rabines A."/>
            <person name="Zheng H."/>
            <person name="Allen L.Z."/>
            <person name="Kuo A."/>
            <person name="Grigoriev I.V."/>
            <person name="Allen A.E."/>
            <person name="Hazlebeck D."/>
            <person name="Allen E.E."/>
        </authorList>
    </citation>
    <scope>NUCLEOTIDE SEQUENCE</scope>
    <source>
        <strain evidence="3">Hildebrandi</strain>
    </source>
</reference>
<dbReference type="AlphaFoldDB" id="A0A9K3KJD4"/>